<keyword evidence="5" id="KW-0067">ATP-binding</keyword>
<comment type="caution">
    <text evidence="8">The sequence shown here is derived from an EMBL/GenBank/DDBJ whole genome shotgun (WGS) entry which is preliminary data.</text>
</comment>
<dbReference type="Gene3D" id="2.20.150.10">
    <property type="entry name" value="putative 5-dehydro-2- deoxygluconokinase"/>
    <property type="match status" value="1"/>
</dbReference>
<dbReference type="Pfam" id="PF00294">
    <property type="entry name" value="PfkB"/>
    <property type="match status" value="1"/>
</dbReference>
<dbReference type="InterPro" id="IPR023314">
    <property type="entry name" value="Myo_inos_IolC-like_sf"/>
</dbReference>
<reference evidence="8 9" key="1">
    <citation type="submission" date="2020-07" db="EMBL/GenBank/DDBJ databases">
        <authorList>
            <person name="Sun Q."/>
        </authorList>
    </citation>
    <scope>NUCLEOTIDE SEQUENCE [LARGE SCALE GENOMIC DNA]</scope>
    <source>
        <strain evidence="8 9">CGMCC 1.13654</strain>
    </source>
</reference>
<organism evidence="8 9">
    <name type="scientific">Sphingomonas chungangi</name>
    <dbReference type="NCBI Taxonomy" id="2683589"/>
    <lineage>
        <taxon>Bacteria</taxon>
        <taxon>Pseudomonadati</taxon>
        <taxon>Pseudomonadota</taxon>
        <taxon>Alphaproteobacteria</taxon>
        <taxon>Sphingomonadales</taxon>
        <taxon>Sphingomonadaceae</taxon>
        <taxon>Sphingomonas</taxon>
    </lineage>
</organism>
<dbReference type="NCBIfam" id="TIGR04382">
    <property type="entry name" value="myo_inos_iolC_N"/>
    <property type="match status" value="1"/>
</dbReference>
<comment type="similarity">
    <text evidence="1">Belongs to the carbohydrate kinase PfkB family.</text>
</comment>
<dbReference type="Gene3D" id="3.20.20.70">
    <property type="entry name" value="Aldolase class I"/>
    <property type="match status" value="1"/>
</dbReference>
<dbReference type="InterPro" id="IPR030830">
    <property type="entry name" value="Myo_inos_IolC"/>
</dbReference>
<evidence type="ECO:0000256" key="3">
    <source>
        <dbReference type="ARBA" id="ARBA00022741"/>
    </source>
</evidence>
<dbReference type="EC" id="2.7.1.92" evidence="8"/>
<dbReference type="CDD" id="cd01166">
    <property type="entry name" value="KdgK"/>
    <property type="match status" value="1"/>
</dbReference>
<dbReference type="GO" id="GO:0005524">
    <property type="term" value="F:ATP binding"/>
    <property type="evidence" value="ECO:0007669"/>
    <property type="project" value="UniProtKB-KW"/>
</dbReference>
<feature type="domain" description="DUF2090" evidence="7">
    <location>
        <begin position="329"/>
        <end position="634"/>
    </location>
</feature>
<keyword evidence="4 8" id="KW-0418">Kinase</keyword>
<keyword evidence="3" id="KW-0547">Nucleotide-binding</keyword>
<dbReference type="Pfam" id="PF09863">
    <property type="entry name" value="DUF2090"/>
    <property type="match status" value="1"/>
</dbReference>
<dbReference type="PANTHER" id="PTHR43085">
    <property type="entry name" value="HEXOKINASE FAMILY MEMBER"/>
    <property type="match status" value="1"/>
</dbReference>
<sequence>MRAEPGTGRLDLIAMGRAGVDLYGEQVGGRLEDVTSFAKYLGGSPANTAVGGARLGLRTALLTRVGDDHMGRFLREQLTREGVETAGVLTDRERLTALVLLGIRDPDSFPLVFYRENCADMALCTEDIDPALLTRADALLINGTHMSRPGVRAASVKAAQLVKAQGGRIILDVDYRPVLWGLTPRDRGEDRFVADAGVTAALDQMLPLCDLIVGTEEEIHILGGTTDTLAALRRIRRRSHALLVLKRGAHGCVAFPGAIPASLEEGCVGQGFPIEVFNVLGAGDAFMAGFLRGWLRGEDIATCCSWANACGALVVSRHGCAPAAPSWDELMLFLSRQDWPARLRDSPMLEQKHWSSTRTGTYDSLCVLAIDHRSQFEELAAGQADAERISRFKALALRAVEQATGDRPGVGVLIDDRYGVRVLERAGRLPYWIGRPIEEPGSRPLRFEGAASVEETLKAWPAGQAVKCLVFYHPDDPPVLRAEQDEKILRLSAACRASRHELLLEIIASGHGAIGPDTVSTVIRHIYDLGVYPDWWKLESSADIRAWSAIEAAIQERDPECRGIILLGLAAPEADLLASFTVAAACPLVKGFAVGRTIWHDVARHWFAGAIGDEEAVDRLATNFEALIAGWHEARQQATAG</sequence>
<proteinExistence type="inferred from homology"/>
<keyword evidence="2 8" id="KW-0808">Transferase</keyword>
<dbReference type="PROSITE" id="PS00584">
    <property type="entry name" value="PFKB_KINASES_2"/>
    <property type="match status" value="1"/>
</dbReference>
<name>A0A838L4A7_9SPHN</name>
<dbReference type="GO" id="GO:0047590">
    <property type="term" value="F:5-dehydro-2-deoxygluconokinase activity"/>
    <property type="evidence" value="ECO:0007669"/>
    <property type="project" value="UniProtKB-EC"/>
</dbReference>
<evidence type="ECO:0000259" key="7">
    <source>
        <dbReference type="Pfam" id="PF09863"/>
    </source>
</evidence>
<dbReference type="InterPro" id="IPR011611">
    <property type="entry name" value="PfkB_dom"/>
</dbReference>
<dbReference type="Proteomes" id="UP000570166">
    <property type="component" value="Unassembled WGS sequence"/>
</dbReference>
<dbReference type="EMBL" id="JACEIB010000003">
    <property type="protein sequence ID" value="MBA2933535.1"/>
    <property type="molecule type" value="Genomic_DNA"/>
</dbReference>
<dbReference type="PANTHER" id="PTHR43085:SF49">
    <property type="entry name" value="5-DEHYDRO-2-DEOXYGLUCONOKINASE"/>
    <property type="match status" value="1"/>
</dbReference>
<protein>
    <submittedName>
        <fullName evidence="8">5-dehydro-2-deoxygluconokinase</fullName>
        <ecNumber evidence="8">2.7.1.92</ecNumber>
    </submittedName>
</protein>
<dbReference type="InterPro" id="IPR018659">
    <property type="entry name" value="DUF2090"/>
</dbReference>
<evidence type="ECO:0000259" key="6">
    <source>
        <dbReference type="Pfam" id="PF00294"/>
    </source>
</evidence>
<feature type="domain" description="Carbohydrate kinase PfkB" evidence="6">
    <location>
        <begin position="12"/>
        <end position="325"/>
    </location>
</feature>
<dbReference type="RefSeq" id="WP_160363357.1">
    <property type="nucleotide sequence ID" value="NZ_JACEIB010000003.1"/>
</dbReference>
<dbReference type="InterPro" id="IPR013785">
    <property type="entry name" value="Aldolase_TIM"/>
</dbReference>
<evidence type="ECO:0000256" key="4">
    <source>
        <dbReference type="ARBA" id="ARBA00022777"/>
    </source>
</evidence>
<evidence type="ECO:0000256" key="1">
    <source>
        <dbReference type="ARBA" id="ARBA00010688"/>
    </source>
</evidence>
<dbReference type="AlphaFoldDB" id="A0A838L4A7"/>
<dbReference type="InterPro" id="IPR002173">
    <property type="entry name" value="Carboh/pur_kinase_PfkB_CS"/>
</dbReference>
<dbReference type="InterPro" id="IPR050306">
    <property type="entry name" value="PfkB_Carbo_kinase"/>
</dbReference>
<dbReference type="PROSITE" id="PS00583">
    <property type="entry name" value="PFKB_KINASES_1"/>
    <property type="match status" value="1"/>
</dbReference>
<evidence type="ECO:0000313" key="8">
    <source>
        <dbReference type="EMBL" id="MBA2933535.1"/>
    </source>
</evidence>
<keyword evidence="9" id="KW-1185">Reference proteome</keyword>
<evidence type="ECO:0000256" key="5">
    <source>
        <dbReference type="ARBA" id="ARBA00022840"/>
    </source>
</evidence>
<evidence type="ECO:0000256" key="2">
    <source>
        <dbReference type="ARBA" id="ARBA00022679"/>
    </source>
</evidence>
<evidence type="ECO:0000313" key="9">
    <source>
        <dbReference type="Proteomes" id="UP000570166"/>
    </source>
</evidence>
<dbReference type="SUPFAM" id="SSF53613">
    <property type="entry name" value="Ribokinase-like"/>
    <property type="match status" value="1"/>
</dbReference>
<dbReference type="InterPro" id="IPR029056">
    <property type="entry name" value="Ribokinase-like"/>
</dbReference>
<gene>
    <name evidence="8" type="primary">iolC</name>
    <name evidence="8" type="ORF">HZF05_05435</name>
</gene>
<dbReference type="Gene3D" id="3.40.1190.20">
    <property type="match status" value="1"/>
</dbReference>
<accession>A0A838L4A7</accession>